<dbReference type="GO" id="GO:0046933">
    <property type="term" value="F:proton-transporting ATP synthase activity, rotational mechanism"/>
    <property type="evidence" value="ECO:0007669"/>
    <property type="project" value="TreeGrafter"/>
</dbReference>
<evidence type="ECO:0000313" key="3">
    <source>
        <dbReference type="Proteomes" id="UP001362899"/>
    </source>
</evidence>
<dbReference type="InterPro" id="IPR019711">
    <property type="entry name" value="ATP_synth_F0_suH"/>
</dbReference>
<accession>A0AAV5RKI0</accession>
<proteinExistence type="predicted"/>
<name>A0AAV5RKI0_STABA</name>
<comment type="caution">
    <text evidence="2">The sequence shown here is derived from an EMBL/GenBank/DDBJ whole genome shotgun (WGS) entry which is preliminary data.</text>
</comment>
<evidence type="ECO:0000313" key="2">
    <source>
        <dbReference type="EMBL" id="GMM51064.1"/>
    </source>
</evidence>
<dbReference type="Proteomes" id="UP001362899">
    <property type="component" value="Unassembled WGS sequence"/>
</dbReference>
<evidence type="ECO:0000256" key="1">
    <source>
        <dbReference type="SAM" id="MobiDB-lite"/>
    </source>
</evidence>
<feature type="region of interest" description="Disordered" evidence="1">
    <location>
        <begin position="48"/>
        <end position="67"/>
    </location>
</feature>
<dbReference type="PANTHER" id="PTHR28207:SF1">
    <property type="entry name" value="ATP SYNTHASE SUBUNIT H, MITOCHONDRIAL"/>
    <property type="match status" value="1"/>
</dbReference>
<organism evidence="2 3">
    <name type="scientific">Starmerella bacillaris</name>
    <name type="common">Yeast</name>
    <name type="synonym">Candida zemplinina</name>
    <dbReference type="NCBI Taxonomy" id="1247836"/>
    <lineage>
        <taxon>Eukaryota</taxon>
        <taxon>Fungi</taxon>
        <taxon>Dikarya</taxon>
        <taxon>Ascomycota</taxon>
        <taxon>Saccharomycotina</taxon>
        <taxon>Dipodascomycetes</taxon>
        <taxon>Dipodascales</taxon>
        <taxon>Trichomonascaceae</taxon>
        <taxon>Starmerella</taxon>
    </lineage>
</organism>
<keyword evidence="3" id="KW-1185">Reference proteome</keyword>
<dbReference type="AlphaFoldDB" id="A0AAV5RKI0"/>
<protein>
    <submittedName>
        <fullName evidence="2">Uncharacterized protein</fullName>
    </submittedName>
</protein>
<sequence>MLSRINSVRFAKSVAGNFSRRAMHATPIRGASIIEDLYSQGIKAYKPRPIQESDEGTPLSWTAPKPPTIPNDDILAADVDLYEKAPIELEGATVTDSGVSNAASEIDWFPIESSEIEEAH</sequence>
<dbReference type="Pfam" id="PF10775">
    <property type="entry name" value="ATP_sub_h"/>
    <property type="match status" value="1"/>
</dbReference>
<dbReference type="EMBL" id="BTGC01000003">
    <property type="protein sequence ID" value="GMM51064.1"/>
    <property type="molecule type" value="Genomic_DNA"/>
</dbReference>
<dbReference type="PANTHER" id="PTHR28207">
    <property type="entry name" value="ATP SYNTHASE SUBUNIT H, MITOCHONDRIAL"/>
    <property type="match status" value="1"/>
</dbReference>
<gene>
    <name evidence="2" type="ORF">DASB73_020220</name>
</gene>
<reference evidence="2 3" key="1">
    <citation type="journal article" date="2023" name="Elife">
        <title>Identification of key yeast species and microbe-microbe interactions impacting larval growth of Drosophila in the wild.</title>
        <authorList>
            <person name="Mure A."/>
            <person name="Sugiura Y."/>
            <person name="Maeda R."/>
            <person name="Honda K."/>
            <person name="Sakurai N."/>
            <person name="Takahashi Y."/>
            <person name="Watada M."/>
            <person name="Katoh T."/>
            <person name="Gotoh A."/>
            <person name="Gotoh Y."/>
            <person name="Taniguchi I."/>
            <person name="Nakamura K."/>
            <person name="Hayashi T."/>
            <person name="Katayama T."/>
            <person name="Uemura T."/>
            <person name="Hattori Y."/>
        </authorList>
    </citation>
    <scope>NUCLEOTIDE SEQUENCE [LARGE SCALE GENOMIC DNA]</scope>
    <source>
        <strain evidence="2 3">SB-73</strain>
    </source>
</reference>